<accession>A0A1M6C5J1</accession>
<evidence type="ECO:0000313" key="4">
    <source>
        <dbReference type="EMBL" id="SHI56317.1"/>
    </source>
</evidence>
<organism evidence="4 5">
    <name type="scientific">Parasporobacterium paucivorans DSM 15970</name>
    <dbReference type="NCBI Taxonomy" id="1122934"/>
    <lineage>
        <taxon>Bacteria</taxon>
        <taxon>Bacillati</taxon>
        <taxon>Bacillota</taxon>
        <taxon>Clostridia</taxon>
        <taxon>Lachnospirales</taxon>
        <taxon>Lachnospiraceae</taxon>
        <taxon>Parasporobacterium</taxon>
    </lineage>
</organism>
<dbReference type="GO" id="GO:0016491">
    <property type="term" value="F:oxidoreductase activity"/>
    <property type="evidence" value="ECO:0007669"/>
    <property type="project" value="UniProtKB-KW"/>
</dbReference>
<dbReference type="SUPFAM" id="SSF55447">
    <property type="entry name" value="CO dehydrogenase flavoprotein C-terminal domain-like"/>
    <property type="match status" value="1"/>
</dbReference>
<dbReference type="Gene3D" id="3.30.390.50">
    <property type="entry name" value="CO dehydrogenase flavoprotein, C-terminal domain"/>
    <property type="match status" value="1"/>
</dbReference>
<dbReference type="InterPro" id="IPR005107">
    <property type="entry name" value="CO_DH_flav_C"/>
</dbReference>
<dbReference type="Gene3D" id="3.30.465.10">
    <property type="match status" value="1"/>
</dbReference>
<dbReference type="SMART" id="SM01092">
    <property type="entry name" value="CO_deh_flav_C"/>
    <property type="match status" value="1"/>
</dbReference>
<dbReference type="GO" id="GO:0071949">
    <property type="term" value="F:FAD binding"/>
    <property type="evidence" value="ECO:0007669"/>
    <property type="project" value="InterPro"/>
</dbReference>
<dbReference type="InterPro" id="IPR002346">
    <property type="entry name" value="Mopterin_DH_FAD-bd"/>
</dbReference>
<dbReference type="InterPro" id="IPR051312">
    <property type="entry name" value="Diverse_Substr_Oxidored"/>
</dbReference>
<keyword evidence="5" id="KW-1185">Reference proteome</keyword>
<dbReference type="InterPro" id="IPR016169">
    <property type="entry name" value="FAD-bd_PCMH_sub2"/>
</dbReference>
<dbReference type="STRING" id="1122934.SAMN02745691_00479"/>
<dbReference type="InterPro" id="IPR016166">
    <property type="entry name" value="FAD-bd_PCMH"/>
</dbReference>
<evidence type="ECO:0000256" key="1">
    <source>
        <dbReference type="ARBA" id="ARBA00022630"/>
    </source>
</evidence>
<dbReference type="RefSeq" id="WP_073992771.1">
    <property type="nucleotide sequence ID" value="NZ_FQYT01000004.1"/>
</dbReference>
<keyword evidence="2" id="KW-0560">Oxidoreductase</keyword>
<keyword evidence="1" id="KW-0285">Flavoprotein</keyword>
<dbReference type="InterPro" id="IPR036683">
    <property type="entry name" value="CO_DH_flav_C_dom_sf"/>
</dbReference>
<evidence type="ECO:0000313" key="5">
    <source>
        <dbReference type="Proteomes" id="UP000184342"/>
    </source>
</evidence>
<dbReference type="SUPFAM" id="SSF56176">
    <property type="entry name" value="FAD-binding/transporter-associated domain-like"/>
    <property type="match status" value="1"/>
</dbReference>
<sequence>MVEAYFPENLPEALRILGDEDVIPYAGGTDIMVGKSFKKPFLYLDKISELKKVENLEGKIRIGACSTYAALLRDERIPKVLKESIRQIASPSIRNLGTIGGNICNASPAGDTLPILYALNAYLRLESENGFREIPIREFITGVKKTARETSWLLTEIIIPSGEYEYSYQKVGARRAQAIAKLSFVGIHELTAGIVSDIRIAFGAVGTTVLRDQKAEKELIGKKASDIDIPATIQYYEKIIRPIDDQRSEAVYRKTVCLNILREYLENELTEGNRQ</sequence>
<evidence type="ECO:0000256" key="2">
    <source>
        <dbReference type="ARBA" id="ARBA00023002"/>
    </source>
</evidence>
<dbReference type="Proteomes" id="UP000184342">
    <property type="component" value="Unassembled WGS sequence"/>
</dbReference>
<evidence type="ECO:0000259" key="3">
    <source>
        <dbReference type="PROSITE" id="PS51387"/>
    </source>
</evidence>
<name>A0A1M6C5J1_9FIRM</name>
<gene>
    <name evidence="4" type="ORF">SAMN02745691_00479</name>
</gene>
<dbReference type="Pfam" id="PF03450">
    <property type="entry name" value="CO_deh_flav_C"/>
    <property type="match status" value="1"/>
</dbReference>
<dbReference type="EMBL" id="FQYT01000004">
    <property type="protein sequence ID" value="SHI56317.1"/>
    <property type="molecule type" value="Genomic_DNA"/>
</dbReference>
<feature type="domain" description="FAD-binding PCMH-type" evidence="3">
    <location>
        <begin position="1"/>
        <end position="164"/>
    </location>
</feature>
<dbReference type="OrthoDB" id="9789842at2"/>
<dbReference type="PANTHER" id="PTHR42659">
    <property type="entry name" value="XANTHINE DEHYDROGENASE SUBUNIT C-RELATED"/>
    <property type="match status" value="1"/>
</dbReference>
<dbReference type="PANTHER" id="PTHR42659:SF9">
    <property type="entry name" value="XANTHINE DEHYDROGENASE FAD-BINDING SUBUNIT XDHB-RELATED"/>
    <property type="match status" value="1"/>
</dbReference>
<reference evidence="4 5" key="1">
    <citation type="submission" date="2016-11" db="EMBL/GenBank/DDBJ databases">
        <authorList>
            <person name="Jaros S."/>
            <person name="Januszkiewicz K."/>
            <person name="Wedrychowicz H."/>
        </authorList>
    </citation>
    <scope>NUCLEOTIDE SEQUENCE [LARGE SCALE GENOMIC DNA]</scope>
    <source>
        <strain evidence="4 5">DSM 15970</strain>
    </source>
</reference>
<dbReference type="InterPro" id="IPR036318">
    <property type="entry name" value="FAD-bd_PCMH-like_sf"/>
</dbReference>
<dbReference type="AlphaFoldDB" id="A0A1M6C5J1"/>
<proteinExistence type="predicted"/>
<protein>
    <submittedName>
        <fullName evidence="4">CO or xanthine dehydrogenase, FAD-binding subunit</fullName>
    </submittedName>
</protein>
<dbReference type="PROSITE" id="PS51387">
    <property type="entry name" value="FAD_PCMH"/>
    <property type="match status" value="1"/>
</dbReference>
<dbReference type="Pfam" id="PF00941">
    <property type="entry name" value="FAD_binding_5"/>
    <property type="match status" value="1"/>
</dbReference>